<protein>
    <submittedName>
        <fullName evidence="1">Uncharacterized protein</fullName>
    </submittedName>
</protein>
<accession>B7B7X9</accession>
<sequence>MQRFFLPKHLIYKWGLSDNEAVRMVKVYINAWKLFGNSYICE</sequence>
<name>B7B7X9_9BACT</name>
<reference evidence="1 2" key="1">
    <citation type="submission" date="2008-10" db="EMBL/GenBank/DDBJ databases">
        <title>Draft genome sequence of Parabacteroides johnsonii (DSM 18315).</title>
        <authorList>
            <person name="Sudarsanam P."/>
            <person name="Ley R."/>
            <person name="Guruge J."/>
            <person name="Turnbaugh P.J."/>
            <person name="Mahowald M."/>
            <person name="Liep D."/>
            <person name="Gordon J."/>
        </authorList>
    </citation>
    <scope>NUCLEOTIDE SEQUENCE [LARGE SCALE GENOMIC DNA]</scope>
    <source>
        <strain evidence="1 2">DSM 18315</strain>
    </source>
</reference>
<dbReference type="HOGENOM" id="CLU_3255263_0_0_10"/>
<evidence type="ECO:0000313" key="1">
    <source>
        <dbReference type="EMBL" id="EEC97453.1"/>
    </source>
</evidence>
<dbReference type="Proteomes" id="UP000005510">
    <property type="component" value="Unassembled WGS sequence"/>
</dbReference>
<proteinExistence type="predicted"/>
<organism evidence="1 2">
    <name type="scientific">Parabacteroides johnsonii DSM 18315</name>
    <dbReference type="NCBI Taxonomy" id="537006"/>
    <lineage>
        <taxon>Bacteria</taxon>
        <taxon>Pseudomonadati</taxon>
        <taxon>Bacteroidota</taxon>
        <taxon>Bacteroidia</taxon>
        <taxon>Bacteroidales</taxon>
        <taxon>Tannerellaceae</taxon>
        <taxon>Parabacteroides</taxon>
    </lineage>
</organism>
<comment type="caution">
    <text evidence="1">The sequence shown here is derived from an EMBL/GenBank/DDBJ whole genome shotgun (WGS) entry which is preliminary data.</text>
</comment>
<evidence type="ECO:0000313" key="2">
    <source>
        <dbReference type="Proteomes" id="UP000005510"/>
    </source>
</evidence>
<dbReference type="AlphaFoldDB" id="B7B7X9"/>
<dbReference type="EMBL" id="ABYH01000089">
    <property type="protein sequence ID" value="EEC97453.1"/>
    <property type="molecule type" value="Genomic_DNA"/>
</dbReference>
<gene>
    <name evidence="1" type="ORF">PRABACTJOHN_01129</name>
</gene>
<reference evidence="1 2" key="2">
    <citation type="submission" date="2008-10" db="EMBL/GenBank/DDBJ databases">
        <authorList>
            <person name="Fulton L."/>
            <person name="Clifton S."/>
            <person name="Fulton B."/>
            <person name="Xu J."/>
            <person name="Minx P."/>
            <person name="Pepin K.H."/>
            <person name="Johnson M."/>
            <person name="Bhonagiri V."/>
            <person name="Nash W.E."/>
            <person name="Mardis E.R."/>
            <person name="Wilson R.K."/>
        </authorList>
    </citation>
    <scope>NUCLEOTIDE SEQUENCE [LARGE SCALE GENOMIC DNA]</scope>
    <source>
        <strain evidence="1 2">DSM 18315</strain>
    </source>
</reference>